<dbReference type="InterPro" id="IPR027417">
    <property type="entry name" value="P-loop_NTPase"/>
</dbReference>
<sequence>MQEKIKLTPPAFTEEKLEQLLHYTDLPDNPSFYAYKSNAFFKLYCGAKGVSKSFGRMIETVYRIVNDKNFCSVWCRNQYNHIKNTLIPTLQKVLDFLATEHNLDYRPYFEIYSTGAYWTFDDGGLGRAIFFQNWEKIQAFQGFTLPKRNFRFGELVIDEPLEEIDETGISVELQKIYKIQKNNLDLLIQNTVLRESVEDNFHINVSFLYNIFDVNHFIVKEYHNPYLNFFDYNNAKPNEQLLNEIITKTFLQISNDDAFNGLGIIISMFSKNFVPSSTISPSQRVYLNKLKEENYKKWIVTVAGFGYLEQSNKTNYFLRNFIFNENNKVKKEFLNKKTDIELKMSLKDRQYLFVADGFDPGLSDSSSWVRVALRKDGVIEVLKCVPDIRKLIKNVNRDTINAKLIDLIKENNKEWFDVFRPKYYFSTPDPILYTDNDILKNVLNQEFKNNDITGMVKMANRRDTKNIKFGILSRQEWEKWIFEHKLINFTKEAVPLLSALASQYILPGELKRFEEGDKENRDIYNVINAFEMAVSDIHWIQMSLIANGKD</sequence>
<organism evidence="1">
    <name type="scientific">Mycoplasma anserisalpingitidis</name>
    <dbReference type="NCBI Taxonomy" id="519450"/>
    <lineage>
        <taxon>Bacteria</taxon>
        <taxon>Bacillati</taxon>
        <taxon>Mycoplasmatota</taxon>
        <taxon>Mollicutes</taxon>
        <taxon>Mycoplasmataceae</taxon>
        <taxon>Mycoplasma</taxon>
    </lineage>
</organism>
<evidence type="ECO:0000313" key="1">
    <source>
        <dbReference type="EMBL" id="QWT28842.1"/>
    </source>
</evidence>
<accession>A0A8F2IVC3</accession>
<dbReference type="Gene3D" id="3.40.50.300">
    <property type="entry name" value="P-loop containing nucleotide triphosphate hydrolases"/>
    <property type="match status" value="1"/>
</dbReference>
<proteinExistence type="predicted"/>
<dbReference type="EMBL" id="MT872814">
    <property type="protein sequence ID" value="QWT28842.1"/>
    <property type="molecule type" value="Genomic_DNA"/>
</dbReference>
<protein>
    <submittedName>
        <fullName evidence="1">Uncharacterized protein</fullName>
    </submittedName>
</protein>
<dbReference type="AlphaFoldDB" id="A0A8F2IVC3"/>
<reference evidence="1" key="1">
    <citation type="journal article" date="2021" name="Infect. Genet. Evol.">
        <title>Novel prophage-like sequences in Mycoplasma anserisalpingitidis.</title>
        <authorList>
            <person name="Kovacs A.B."/>
            <person name="Wehmann E."/>
            <person name="Svab D."/>
            <person name="Beko K."/>
            <person name="Grozner D."/>
            <person name="Mitter A."/>
            <person name="Bali K."/>
            <person name="Morrow C.J."/>
            <person name="Banyai K."/>
            <person name="Gyuranecz M."/>
        </authorList>
    </citation>
    <scope>NUCLEOTIDE SEQUENCE</scope>
    <source>
        <strain evidence="1">MYCAV675</strain>
    </source>
</reference>
<name>A0A8F2IVC3_9MOLU</name>